<sequence length="92" mass="10648">MTRNLKLDRDEQDYLETFEKGEWQSVQDVKAKINEHQQFASNTLRNDKRVNIKISSKVLEEIQVLAAQNGIPYHSFISSVLHSYVAGSLIER</sequence>
<dbReference type="InterPro" id="IPR022148">
    <property type="entry name" value="CopG_antitoxin"/>
</dbReference>
<protein>
    <recommendedName>
        <fullName evidence="3">Antitoxin</fullName>
    </recommendedName>
</protein>
<keyword evidence="2" id="KW-1185">Reference proteome</keyword>
<dbReference type="OrthoDB" id="595481at2"/>
<evidence type="ECO:0008006" key="3">
    <source>
        <dbReference type="Google" id="ProtNLM"/>
    </source>
</evidence>
<evidence type="ECO:0000313" key="2">
    <source>
        <dbReference type="Proteomes" id="UP000191931"/>
    </source>
</evidence>
<reference evidence="1 2" key="1">
    <citation type="submission" date="2017-03" db="EMBL/GenBank/DDBJ databases">
        <authorList>
            <person name="Afonso C.L."/>
            <person name="Miller P.J."/>
            <person name="Scott M.A."/>
            <person name="Spackman E."/>
            <person name="Goraichik I."/>
            <person name="Dimitrov K.M."/>
            <person name="Suarez D.L."/>
            <person name="Swayne D.E."/>
        </authorList>
    </citation>
    <scope>NUCLEOTIDE SEQUENCE [LARGE SCALE GENOMIC DNA]</scope>
    <source>
        <strain evidence="1">PRJEB14757</strain>
    </source>
</reference>
<dbReference type="STRING" id="1246637.MTBBW1_600003"/>
<gene>
    <name evidence="1" type="ORF">MTBBW1_600003</name>
</gene>
<dbReference type="Proteomes" id="UP000191931">
    <property type="component" value="Unassembled WGS sequence"/>
</dbReference>
<proteinExistence type="predicted"/>
<evidence type="ECO:0000313" key="1">
    <source>
        <dbReference type="EMBL" id="SLM32173.1"/>
    </source>
</evidence>
<dbReference type="EMBL" id="FWEV01000304">
    <property type="protein sequence ID" value="SLM32173.1"/>
    <property type="molecule type" value="Genomic_DNA"/>
</dbReference>
<dbReference type="RefSeq" id="WP_080801554.1">
    <property type="nucleotide sequence ID" value="NZ_LT828542.1"/>
</dbReference>
<dbReference type="AlphaFoldDB" id="A0A1W1HIB9"/>
<name>A0A1W1HIB9_9BACT</name>
<accession>A0A1W1HIB9</accession>
<dbReference type="Pfam" id="PF12441">
    <property type="entry name" value="CopG_antitoxin"/>
    <property type="match status" value="1"/>
</dbReference>
<organism evidence="1 2">
    <name type="scientific">Desulfamplus magnetovallimortis</name>
    <dbReference type="NCBI Taxonomy" id="1246637"/>
    <lineage>
        <taxon>Bacteria</taxon>
        <taxon>Pseudomonadati</taxon>
        <taxon>Thermodesulfobacteriota</taxon>
        <taxon>Desulfobacteria</taxon>
        <taxon>Desulfobacterales</taxon>
        <taxon>Desulfobacteraceae</taxon>
        <taxon>Desulfamplus</taxon>
    </lineage>
</organism>